<feature type="transmembrane region" description="Helical" evidence="9">
    <location>
        <begin position="6"/>
        <end position="27"/>
    </location>
</feature>
<reference evidence="10" key="1">
    <citation type="journal article" date="2018" name="Int. J. Syst. Evol. Microbiol.">
        <title>Jatrophihabitans telluris sp. nov., isolated from sediment soil of lava forest wetlands and the emended description of the genus Jatrophihabitans.</title>
        <authorList>
            <person name="Lee K.C."/>
            <person name="Suh M.K."/>
            <person name="Eom M.K."/>
            <person name="Kim K.K."/>
            <person name="Kim J.S."/>
            <person name="Kim D.S."/>
            <person name="Ko S.H."/>
            <person name="Shin Y.K."/>
            <person name="Lee J.S."/>
        </authorList>
    </citation>
    <scope>NUCLEOTIDE SEQUENCE</scope>
    <source>
        <strain evidence="10">N237</strain>
    </source>
</reference>
<proteinExistence type="inferred from homology"/>
<accession>A0ABY4QV24</accession>
<keyword evidence="4 9" id="KW-0812">Transmembrane</keyword>
<evidence type="ECO:0000256" key="2">
    <source>
        <dbReference type="ARBA" id="ARBA00022448"/>
    </source>
</evidence>
<feature type="transmembrane region" description="Helical" evidence="9">
    <location>
        <begin position="259"/>
        <end position="277"/>
    </location>
</feature>
<dbReference type="PANTHER" id="PTHR11795">
    <property type="entry name" value="BRANCHED-CHAIN AMINO ACID TRANSPORT SYSTEM PERMEASE PROTEIN LIVH"/>
    <property type="match status" value="1"/>
</dbReference>
<comment type="subcellular location">
    <subcellularLocation>
        <location evidence="1">Cell membrane</location>
        <topology evidence="1">Multi-pass membrane protein</topology>
    </subcellularLocation>
</comment>
<evidence type="ECO:0000256" key="8">
    <source>
        <dbReference type="ARBA" id="ARBA00037998"/>
    </source>
</evidence>
<evidence type="ECO:0000256" key="6">
    <source>
        <dbReference type="ARBA" id="ARBA00022989"/>
    </source>
</evidence>
<evidence type="ECO:0000256" key="3">
    <source>
        <dbReference type="ARBA" id="ARBA00022475"/>
    </source>
</evidence>
<dbReference type="RefSeq" id="WP_249769363.1">
    <property type="nucleotide sequence ID" value="NZ_CP097332.1"/>
</dbReference>
<dbReference type="InterPro" id="IPR001851">
    <property type="entry name" value="ABC_transp_permease"/>
</dbReference>
<keyword evidence="3" id="KW-1003">Cell membrane</keyword>
<keyword evidence="6 9" id="KW-1133">Transmembrane helix</keyword>
<feature type="transmembrane region" description="Helical" evidence="9">
    <location>
        <begin position="140"/>
        <end position="159"/>
    </location>
</feature>
<keyword evidence="7 9" id="KW-0472">Membrane</keyword>
<evidence type="ECO:0000256" key="5">
    <source>
        <dbReference type="ARBA" id="ARBA00022970"/>
    </source>
</evidence>
<name>A0ABY4QV24_9ACTN</name>
<feature type="transmembrane region" description="Helical" evidence="9">
    <location>
        <begin position="34"/>
        <end position="55"/>
    </location>
</feature>
<evidence type="ECO:0000256" key="7">
    <source>
        <dbReference type="ARBA" id="ARBA00023136"/>
    </source>
</evidence>
<dbReference type="Pfam" id="PF02653">
    <property type="entry name" value="BPD_transp_2"/>
    <property type="match status" value="1"/>
</dbReference>
<dbReference type="EMBL" id="CP097332">
    <property type="protein sequence ID" value="UQX86952.1"/>
    <property type="molecule type" value="Genomic_DNA"/>
</dbReference>
<gene>
    <name evidence="10" type="ORF">M6D93_11610</name>
</gene>
<sequence>MVELVQTVIFGVLIGAVYALMATGLTLTFGVMKIVNMAQGAFLILSAYLCYSLWSRFGIDPILASFIVTIPLAGLGLVLYKLVIERVQRIDHGLTIVATFSLAIVAEAVIALIWGPNPTTTTPKYFNQSLHLGSFVVPRAQLYACVFALGVAVVLQLVVKRTWLGHAITAASENPEGARLIGVEPSTVGAWIFAIATASTAFGGAALSFLYQFTPDTQDIWIGLTLSVVILGGLGSIPGALAAGVLLGVAEATTSTYVSVRWAAAVPTLLILVVLLVRPQGLFTRATRQDVGT</sequence>
<evidence type="ECO:0000256" key="4">
    <source>
        <dbReference type="ARBA" id="ARBA00022692"/>
    </source>
</evidence>
<dbReference type="Proteomes" id="UP001056336">
    <property type="component" value="Chromosome"/>
</dbReference>
<feature type="transmembrane region" description="Helical" evidence="9">
    <location>
        <begin position="94"/>
        <end position="114"/>
    </location>
</feature>
<evidence type="ECO:0000313" key="10">
    <source>
        <dbReference type="EMBL" id="UQX86952.1"/>
    </source>
</evidence>
<keyword evidence="2" id="KW-0813">Transport</keyword>
<dbReference type="InterPro" id="IPR052157">
    <property type="entry name" value="BCAA_transport_permease"/>
</dbReference>
<comment type="similarity">
    <text evidence="8">Belongs to the binding-protein-dependent transport system permease family. LivHM subfamily.</text>
</comment>
<feature type="transmembrane region" description="Helical" evidence="9">
    <location>
        <begin position="61"/>
        <end position="82"/>
    </location>
</feature>
<evidence type="ECO:0000256" key="9">
    <source>
        <dbReference type="SAM" id="Phobius"/>
    </source>
</evidence>
<keyword evidence="5" id="KW-0029">Amino-acid transport</keyword>
<reference evidence="10" key="2">
    <citation type="submission" date="2022-05" db="EMBL/GenBank/DDBJ databases">
        <authorList>
            <person name="Kim J.-S."/>
            <person name="Lee K."/>
            <person name="Suh M."/>
            <person name="Eom M."/>
            <person name="Kim J.-S."/>
            <person name="Kim D.-S."/>
            <person name="Ko S.-H."/>
            <person name="Shin Y."/>
            <person name="Lee J.-S."/>
        </authorList>
    </citation>
    <scope>NUCLEOTIDE SEQUENCE</scope>
    <source>
        <strain evidence="10">N237</strain>
    </source>
</reference>
<evidence type="ECO:0000256" key="1">
    <source>
        <dbReference type="ARBA" id="ARBA00004651"/>
    </source>
</evidence>
<evidence type="ECO:0000313" key="11">
    <source>
        <dbReference type="Proteomes" id="UP001056336"/>
    </source>
</evidence>
<protein>
    <submittedName>
        <fullName evidence="10">Branched-chain amino acid ABC transporter permease</fullName>
    </submittedName>
</protein>
<dbReference type="CDD" id="cd06582">
    <property type="entry name" value="TM_PBP1_LivH_like"/>
    <property type="match status" value="1"/>
</dbReference>
<feature type="transmembrane region" description="Helical" evidence="9">
    <location>
        <begin position="188"/>
        <end position="214"/>
    </location>
</feature>
<keyword evidence="11" id="KW-1185">Reference proteome</keyword>
<dbReference type="PANTHER" id="PTHR11795:SF445">
    <property type="entry name" value="AMINO ACID ABC TRANSPORTER PERMEASE PROTEIN"/>
    <property type="match status" value="1"/>
</dbReference>
<organism evidence="10 11">
    <name type="scientific">Jatrophihabitans telluris</name>
    <dbReference type="NCBI Taxonomy" id="2038343"/>
    <lineage>
        <taxon>Bacteria</taxon>
        <taxon>Bacillati</taxon>
        <taxon>Actinomycetota</taxon>
        <taxon>Actinomycetes</taxon>
        <taxon>Jatrophihabitantales</taxon>
        <taxon>Jatrophihabitantaceae</taxon>
        <taxon>Jatrophihabitans</taxon>
    </lineage>
</organism>
<feature type="transmembrane region" description="Helical" evidence="9">
    <location>
        <begin position="220"/>
        <end position="247"/>
    </location>
</feature>